<organism evidence="2 3">
    <name type="scientific">Allopontixanthobacter sediminis</name>
    <dbReference type="NCBI Taxonomy" id="1689985"/>
    <lineage>
        <taxon>Bacteria</taxon>
        <taxon>Pseudomonadati</taxon>
        <taxon>Pseudomonadota</taxon>
        <taxon>Alphaproteobacteria</taxon>
        <taxon>Sphingomonadales</taxon>
        <taxon>Erythrobacteraceae</taxon>
        <taxon>Allopontixanthobacter</taxon>
    </lineage>
</organism>
<proteinExistence type="predicted"/>
<keyword evidence="1" id="KW-0732">Signal</keyword>
<feature type="signal peptide" evidence="1">
    <location>
        <begin position="1"/>
        <end position="18"/>
    </location>
</feature>
<comment type="caution">
    <text evidence="2">The sequence shown here is derived from an EMBL/GenBank/DDBJ whole genome shotgun (WGS) entry which is preliminary data.</text>
</comment>
<reference evidence="2 3" key="1">
    <citation type="submission" date="2019-12" db="EMBL/GenBank/DDBJ databases">
        <title>Genomic-based taxomic classification of the family Erythrobacteraceae.</title>
        <authorList>
            <person name="Xu L."/>
        </authorList>
    </citation>
    <scope>NUCLEOTIDE SEQUENCE [LARGE SCALE GENOMIC DNA]</scope>
    <source>
        <strain evidence="2 3">KCTC 42453</strain>
    </source>
</reference>
<dbReference type="EMBL" id="WTYL01000001">
    <property type="protein sequence ID" value="MXP43251.1"/>
    <property type="molecule type" value="Genomic_DNA"/>
</dbReference>
<dbReference type="OrthoDB" id="7629232at2"/>
<feature type="chain" id="PRO_5032992668" description="Lipoprotein" evidence="1">
    <location>
        <begin position="19"/>
        <end position="181"/>
    </location>
</feature>
<protein>
    <recommendedName>
        <fullName evidence="4">Lipoprotein</fullName>
    </recommendedName>
</protein>
<name>A0A845AW55_9SPHN</name>
<keyword evidence="3" id="KW-1185">Reference proteome</keyword>
<evidence type="ECO:0000256" key="1">
    <source>
        <dbReference type="SAM" id="SignalP"/>
    </source>
</evidence>
<gene>
    <name evidence="2" type="ORF">GRI65_02135</name>
</gene>
<evidence type="ECO:0008006" key="4">
    <source>
        <dbReference type="Google" id="ProtNLM"/>
    </source>
</evidence>
<sequence>MRAASTLSPALLACAALAACVPRPVETPPPVSQPAPTPAPAPPPAAVITAPQNWMDAPATPGNWTYRATPGGSQALFGQMETDALLTIQCTRGAGQVLIVRAGNAAGPVPMRILTETQARALTASPNPGAMPSLIAALPARDPLLDAMALSKGRIAVETTGLPTVYAPSWPEISRVIEDCR</sequence>
<accession>A0A845AW55</accession>
<evidence type="ECO:0000313" key="2">
    <source>
        <dbReference type="EMBL" id="MXP43251.1"/>
    </source>
</evidence>
<dbReference type="PROSITE" id="PS51257">
    <property type="entry name" value="PROKAR_LIPOPROTEIN"/>
    <property type="match status" value="1"/>
</dbReference>
<evidence type="ECO:0000313" key="3">
    <source>
        <dbReference type="Proteomes" id="UP000431922"/>
    </source>
</evidence>
<dbReference type="Proteomes" id="UP000431922">
    <property type="component" value="Unassembled WGS sequence"/>
</dbReference>
<dbReference type="AlphaFoldDB" id="A0A845AW55"/>